<dbReference type="RefSeq" id="WP_151693514.1">
    <property type="nucleotide sequence ID" value="NZ_BMGX01000001.1"/>
</dbReference>
<accession>A0A6L3ZE30</accession>
<dbReference type="Gene3D" id="3.40.50.620">
    <property type="entry name" value="HUPs"/>
    <property type="match status" value="1"/>
</dbReference>
<keyword evidence="9 15" id="KW-0418">Kinase</keyword>
<protein>
    <recommendedName>
        <fullName evidence="15">Riboflavin biosynthesis protein</fullName>
    </recommendedName>
    <domain>
        <recommendedName>
            <fullName evidence="15">Riboflavin kinase</fullName>
            <ecNumber evidence="15">2.7.1.26</ecNumber>
        </recommendedName>
        <alternativeName>
            <fullName evidence="15">Flavokinase</fullName>
        </alternativeName>
    </domain>
    <domain>
        <recommendedName>
            <fullName evidence="15">FMN adenylyltransferase</fullName>
            <ecNumber evidence="15">2.7.7.2</ecNumber>
        </recommendedName>
        <alternativeName>
            <fullName evidence="15">FAD pyrophosphorylase</fullName>
        </alternativeName>
        <alternativeName>
            <fullName evidence="15">FAD synthase</fullName>
        </alternativeName>
    </domain>
</protein>
<dbReference type="CDD" id="cd02064">
    <property type="entry name" value="FAD_synthetase_N"/>
    <property type="match status" value="1"/>
</dbReference>
<dbReference type="InterPro" id="IPR023465">
    <property type="entry name" value="Riboflavin_kinase_dom_sf"/>
</dbReference>
<dbReference type="InterPro" id="IPR015865">
    <property type="entry name" value="Riboflavin_kinase_bac/euk"/>
</dbReference>
<dbReference type="AlphaFoldDB" id="A0A6L3ZE30"/>
<dbReference type="SMART" id="SM00904">
    <property type="entry name" value="Flavokinase"/>
    <property type="match status" value="1"/>
</dbReference>
<evidence type="ECO:0000256" key="1">
    <source>
        <dbReference type="ARBA" id="ARBA00002121"/>
    </source>
</evidence>
<keyword evidence="5 15" id="KW-0288">FMN</keyword>
<dbReference type="FunFam" id="3.40.50.620:FF:000021">
    <property type="entry name" value="Riboflavin biosynthesis protein"/>
    <property type="match status" value="1"/>
</dbReference>
<name>A0A6L3ZE30_9FLAO</name>
<dbReference type="UniPathway" id="UPA00277">
    <property type="reaction ID" value="UER00407"/>
</dbReference>
<comment type="catalytic activity">
    <reaction evidence="14 15">
        <text>FMN + ATP + H(+) = FAD + diphosphate</text>
        <dbReference type="Rhea" id="RHEA:17237"/>
        <dbReference type="ChEBI" id="CHEBI:15378"/>
        <dbReference type="ChEBI" id="CHEBI:30616"/>
        <dbReference type="ChEBI" id="CHEBI:33019"/>
        <dbReference type="ChEBI" id="CHEBI:57692"/>
        <dbReference type="ChEBI" id="CHEBI:58210"/>
        <dbReference type="EC" id="2.7.7.2"/>
    </reaction>
</comment>
<keyword evidence="8 15" id="KW-0547">Nucleotide-binding</keyword>
<dbReference type="PANTHER" id="PTHR22749:SF6">
    <property type="entry name" value="RIBOFLAVIN KINASE"/>
    <property type="match status" value="1"/>
</dbReference>
<dbReference type="InterPro" id="IPR015864">
    <property type="entry name" value="FAD_synthase"/>
</dbReference>
<evidence type="ECO:0000256" key="6">
    <source>
        <dbReference type="ARBA" id="ARBA00022679"/>
    </source>
</evidence>
<evidence type="ECO:0000313" key="18">
    <source>
        <dbReference type="Proteomes" id="UP000484164"/>
    </source>
</evidence>
<reference evidence="17 18" key="1">
    <citation type="submission" date="2019-10" db="EMBL/GenBank/DDBJ databases">
        <title>Genome sequence of Phaeocystidibacter marisrubri JCM30614 (type strain).</title>
        <authorList>
            <person name="Bowman J.P."/>
        </authorList>
    </citation>
    <scope>NUCLEOTIDE SEQUENCE [LARGE SCALE GENOMIC DNA]</scope>
    <source>
        <strain evidence="17 18">JCM 30614</strain>
    </source>
</reference>
<comment type="catalytic activity">
    <reaction evidence="13 15">
        <text>riboflavin + ATP = FMN + ADP + H(+)</text>
        <dbReference type="Rhea" id="RHEA:14357"/>
        <dbReference type="ChEBI" id="CHEBI:15378"/>
        <dbReference type="ChEBI" id="CHEBI:30616"/>
        <dbReference type="ChEBI" id="CHEBI:57986"/>
        <dbReference type="ChEBI" id="CHEBI:58210"/>
        <dbReference type="ChEBI" id="CHEBI:456216"/>
        <dbReference type="EC" id="2.7.1.26"/>
    </reaction>
</comment>
<dbReference type="GO" id="GO:0003919">
    <property type="term" value="F:FMN adenylyltransferase activity"/>
    <property type="evidence" value="ECO:0007669"/>
    <property type="project" value="UniProtKB-UniRule"/>
</dbReference>
<evidence type="ECO:0000256" key="2">
    <source>
        <dbReference type="ARBA" id="ARBA00004726"/>
    </source>
</evidence>
<dbReference type="InterPro" id="IPR023468">
    <property type="entry name" value="Riboflavin_kinase"/>
</dbReference>
<dbReference type="PIRSF" id="PIRSF004491">
    <property type="entry name" value="FAD_Synth"/>
    <property type="match status" value="1"/>
</dbReference>
<dbReference type="SUPFAM" id="SSF82114">
    <property type="entry name" value="Riboflavin kinase-like"/>
    <property type="match status" value="1"/>
</dbReference>
<dbReference type="FunFam" id="2.40.30.30:FF:000003">
    <property type="entry name" value="Riboflavin biosynthesis protein"/>
    <property type="match status" value="1"/>
</dbReference>
<comment type="pathway">
    <text evidence="2 15">Cofactor biosynthesis; FAD biosynthesis; FAD from FMN: step 1/1.</text>
</comment>
<dbReference type="OrthoDB" id="9803667at2"/>
<dbReference type="PANTHER" id="PTHR22749">
    <property type="entry name" value="RIBOFLAVIN KINASE/FMN ADENYLYLTRANSFERASE"/>
    <property type="match status" value="1"/>
</dbReference>
<evidence type="ECO:0000256" key="12">
    <source>
        <dbReference type="ARBA" id="ARBA00023268"/>
    </source>
</evidence>
<evidence type="ECO:0000256" key="3">
    <source>
        <dbReference type="ARBA" id="ARBA00005201"/>
    </source>
</evidence>
<dbReference type="GO" id="GO:0009231">
    <property type="term" value="P:riboflavin biosynthetic process"/>
    <property type="evidence" value="ECO:0007669"/>
    <property type="project" value="InterPro"/>
</dbReference>
<keyword evidence="6 15" id="KW-0808">Transferase</keyword>
<proteinExistence type="inferred from homology"/>
<dbReference type="GO" id="GO:0005524">
    <property type="term" value="F:ATP binding"/>
    <property type="evidence" value="ECO:0007669"/>
    <property type="project" value="UniProtKB-UniRule"/>
</dbReference>
<dbReference type="UniPathway" id="UPA00276">
    <property type="reaction ID" value="UER00406"/>
</dbReference>
<comment type="function">
    <text evidence="1">Catalyzes the phosphorylation of riboflavin to FMN followed by the adenylation of FMN to FAD.</text>
</comment>
<comment type="similarity">
    <text evidence="15">Belongs to the ribF family.</text>
</comment>
<evidence type="ECO:0000256" key="9">
    <source>
        <dbReference type="ARBA" id="ARBA00022777"/>
    </source>
</evidence>
<keyword evidence="18" id="KW-1185">Reference proteome</keyword>
<dbReference type="Pfam" id="PF06574">
    <property type="entry name" value="FAD_syn"/>
    <property type="match status" value="1"/>
</dbReference>
<organism evidence="17 18">
    <name type="scientific">Phaeocystidibacter marisrubri</name>
    <dbReference type="NCBI Taxonomy" id="1577780"/>
    <lineage>
        <taxon>Bacteria</taxon>
        <taxon>Pseudomonadati</taxon>
        <taxon>Bacteroidota</taxon>
        <taxon>Flavobacteriia</taxon>
        <taxon>Flavobacteriales</taxon>
        <taxon>Phaeocystidibacteraceae</taxon>
        <taxon>Phaeocystidibacter</taxon>
    </lineage>
</organism>
<evidence type="ECO:0000256" key="14">
    <source>
        <dbReference type="ARBA" id="ARBA00049494"/>
    </source>
</evidence>
<evidence type="ECO:0000256" key="8">
    <source>
        <dbReference type="ARBA" id="ARBA00022741"/>
    </source>
</evidence>
<comment type="caution">
    <text evidence="17">The sequence shown here is derived from an EMBL/GenBank/DDBJ whole genome shotgun (WGS) entry which is preliminary data.</text>
</comment>
<dbReference type="NCBIfam" id="TIGR00083">
    <property type="entry name" value="ribF"/>
    <property type="match status" value="1"/>
</dbReference>
<dbReference type="InterPro" id="IPR002606">
    <property type="entry name" value="Riboflavin_kinase_bac"/>
</dbReference>
<dbReference type="GO" id="GO:0008531">
    <property type="term" value="F:riboflavin kinase activity"/>
    <property type="evidence" value="ECO:0007669"/>
    <property type="project" value="UniProtKB-UniRule"/>
</dbReference>
<feature type="domain" description="Riboflavin kinase" evidence="16">
    <location>
        <begin position="182"/>
        <end position="310"/>
    </location>
</feature>
<sequence>MKVYHSIDEFETRANAVVTTGTFDGVHVGHRRILQRLVEVAKQVNGESVLLTFHPHPRTVLQPDMELKLLTNLDEKIRLLEATGLDHLIIHPFTLDFSRTSSLEFVRNLIVNKIGAKHLVIGYDHHFGRNREGSFEHLVEFGPVYGFDVEEIPAQDVDDVKVSSTKIRAALSEGDVESAAAYLTCPFLLTGRVVKGDQIGQTIGFPTANLEINDPNKLIPADGVYAVKVNFPQRPDAVAKGMCNIGHRPTVHGTERRIEVNILDFDGNLYGEKLVIEFVSRIRSEQKFESVDDLKQQLKRDEEDARRTLA</sequence>
<keyword evidence="7 15" id="KW-0548">Nucleotidyltransferase</keyword>
<keyword evidence="10 15" id="KW-0274">FAD</keyword>
<dbReference type="EMBL" id="WBVQ01000002">
    <property type="protein sequence ID" value="KAB2816085.1"/>
    <property type="molecule type" value="Genomic_DNA"/>
</dbReference>
<evidence type="ECO:0000256" key="4">
    <source>
        <dbReference type="ARBA" id="ARBA00022630"/>
    </source>
</evidence>
<keyword evidence="11 15" id="KW-0067">ATP-binding</keyword>
<keyword evidence="4 15" id="KW-0285">Flavoprotein</keyword>
<comment type="pathway">
    <text evidence="3 15">Cofactor biosynthesis; FMN biosynthesis; FMN from riboflavin (ATP route): step 1/1.</text>
</comment>
<dbReference type="Gene3D" id="2.40.30.30">
    <property type="entry name" value="Riboflavin kinase-like"/>
    <property type="match status" value="1"/>
</dbReference>
<evidence type="ECO:0000256" key="5">
    <source>
        <dbReference type="ARBA" id="ARBA00022643"/>
    </source>
</evidence>
<evidence type="ECO:0000256" key="7">
    <source>
        <dbReference type="ARBA" id="ARBA00022695"/>
    </source>
</evidence>
<gene>
    <name evidence="17" type="ORF">F8C82_10365</name>
</gene>
<dbReference type="GO" id="GO:0006747">
    <property type="term" value="P:FAD biosynthetic process"/>
    <property type="evidence" value="ECO:0007669"/>
    <property type="project" value="UniProtKB-UniRule"/>
</dbReference>
<dbReference type="EC" id="2.7.7.2" evidence="15"/>
<dbReference type="Proteomes" id="UP000484164">
    <property type="component" value="Unassembled WGS sequence"/>
</dbReference>
<evidence type="ECO:0000313" key="17">
    <source>
        <dbReference type="EMBL" id="KAB2816085.1"/>
    </source>
</evidence>
<evidence type="ECO:0000256" key="10">
    <source>
        <dbReference type="ARBA" id="ARBA00022827"/>
    </source>
</evidence>
<evidence type="ECO:0000256" key="13">
    <source>
        <dbReference type="ARBA" id="ARBA00047880"/>
    </source>
</evidence>
<dbReference type="InterPro" id="IPR014729">
    <property type="entry name" value="Rossmann-like_a/b/a_fold"/>
</dbReference>
<dbReference type="NCBIfam" id="NF004162">
    <property type="entry name" value="PRK05627.1-5"/>
    <property type="match status" value="1"/>
</dbReference>
<dbReference type="SUPFAM" id="SSF52374">
    <property type="entry name" value="Nucleotidylyl transferase"/>
    <property type="match status" value="1"/>
</dbReference>
<keyword evidence="12" id="KW-0511">Multifunctional enzyme</keyword>
<dbReference type="EC" id="2.7.1.26" evidence="15"/>
<dbReference type="Pfam" id="PF01687">
    <property type="entry name" value="Flavokinase"/>
    <property type="match status" value="1"/>
</dbReference>
<evidence type="ECO:0000256" key="11">
    <source>
        <dbReference type="ARBA" id="ARBA00022840"/>
    </source>
</evidence>
<dbReference type="GO" id="GO:0009398">
    <property type="term" value="P:FMN biosynthetic process"/>
    <property type="evidence" value="ECO:0007669"/>
    <property type="project" value="UniProtKB-UniRule"/>
</dbReference>
<dbReference type="NCBIfam" id="NF004160">
    <property type="entry name" value="PRK05627.1-3"/>
    <property type="match status" value="1"/>
</dbReference>
<evidence type="ECO:0000256" key="15">
    <source>
        <dbReference type="PIRNR" id="PIRNR004491"/>
    </source>
</evidence>
<evidence type="ECO:0000259" key="16">
    <source>
        <dbReference type="SMART" id="SM00904"/>
    </source>
</evidence>